<dbReference type="InterPro" id="IPR000812">
    <property type="entry name" value="TFIIB"/>
</dbReference>
<dbReference type="CDD" id="cd00043">
    <property type="entry name" value="CYCLIN_SF"/>
    <property type="match status" value="1"/>
</dbReference>
<feature type="domain" description="Transcription factor TFIIB cyclin-like" evidence="3">
    <location>
        <begin position="132"/>
        <end position="219"/>
    </location>
</feature>
<dbReference type="AlphaFoldDB" id="A0A381UFG2"/>
<proteinExistence type="predicted"/>
<sequence length="338" mass="39436">MNNYHNQFDELDSYFSKIFLKNNSEMDLNKCVNCDSINSLIYDYNTYNKICKICGTIEDTIRDESAEWRFYGYSDSKSVDPSRCGGIPINNLLPKSSMGTTIGGGNSKFKSVRRLQKWNQIANDERSDYEVFKKIDDILKKTQINTKIINDAKLYYKMLSEKNEENANIFLTRGRNRNSLIVACLYISSKNNQKPFKEENILKIFNISKSDLTKGLKKFSLIERTKNISINNNNIIIYDLIEYYGKQFNFEENIIKILHLIYIRALKINILKNSNPKSICSGLLYFVNYIFKLKVNKKNIIAIIQISEVTLNKIFNIFLKYEKVLLIGFDTIDFINIQ</sequence>
<gene>
    <name evidence="4" type="ORF">METZ01_LOCUS79809</name>
</gene>
<dbReference type="SUPFAM" id="SSF57783">
    <property type="entry name" value="Zinc beta-ribbon"/>
    <property type="match status" value="1"/>
</dbReference>
<keyword evidence="2" id="KW-0804">Transcription</keyword>
<dbReference type="InterPro" id="IPR036915">
    <property type="entry name" value="Cyclin-like_sf"/>
</dbReference>
<evidence type="ECO:0000256" key="2">
    <source>
        <dbReference type="ARBA" id="ARBA00023163"/>
    </source>
</evidence>
<dbReference type="GO" id="GO:0017025">
    <property type="term" value="F:TBP-class protein binding"/>
    <property type="evidence" value="ECO:0007669"/>
    <property type="project" value="InterPro"/>
</dbReference>
<evidence type="ECO:0000313" key="4">
    <source>
        <dbReference type="EMBL" id="SVA26955.1"/>
    </source>
</evidence>
<name>A0A381UFG2_9ZZZZ</name>
<protein>
    <recommendedName>
        <fullName evidence="3">Transcription factor TFIIB cyclin-like domain-containing protein</fullName>
    </recommendedName>
</protein>
<organism evidence="4">
    <name type="scientific">marine metagenome</name>
    <dbReference type="NCBI Taxonomy" id="408172"/>
    <lineage>
        <taxon>unclassified sequences</taxon>
        <taxon>metagenomes</taxon>
        <taxon>ecological metagenomes</taxon>
    </lineage>
</organism>
<dbReference type="GO" id="GO:0070897">
    <property type="term" value="P:transcription preinitiation complex assembly"/>
    <property type="evidence" value="ECO:0007669"/>
    <property type="project" value="InterPro"/>
</dbReference>
<dbReference type="InterPro" id="IPR013150">
    <property type="entry name" value="TFIIB_cyclin"/>
</dbReference>
<keyword evidence="1" id="KW-0805">Transcription regulation</keyword>
<evidence type="ECO:0000256" key="1">
    <source>
        <dbReference type="ARBA" id="ARBA00023015"/>
    </source>
</evidence>
<accession>A0A381UFG2</accession>
<dbReference type="Gene3D" id="1.10.472.170">
    <property type="match status" value="1"/>
</dbReference>
<dbReference type="GO" id="GO:0097550">
    <property type="term" value="C:transcription preinitiation complex"/>
    <property type="evidence" value="ECO:0007669"/>
    <property type="project" value="TreeGrafter"/>
</dbReference>
<dbReference type="GO" id="GO:0005634">
    <property type="term" value="C:nucleus"/>
    <property type="evidence" value="ECO:0007669"/>
    <property type="project" value="TreeGrafter"/>
</dbReference>
<dbReference type="EMBL" id="UINC01006342">
    <property type="protein sequence ID" value="SVA26955.1"/>
    <property type="molecule type" value="Genomic_DNA"/>
</dbReference>
<evidence type="ECO:0000259" key="3">
    <source>
        <dbReference type="Pfam" id="PF00382"/>
    </source>
</evidence>
<dbReference type="Pfam" id="PF00382">
    <property type="entry name" value="TFIIB"/>
    <property type="match status" value="1"/>
</dbReference>
<dbReference type="PANTHER" id="PTHR11618:SF13">
    <property type="entry name" value="TRANSCRIPTION INITIATION FACTOR IIB"/>
    <property type="match status" value="1"/>
</dbReference>
<dbReference type="SUPFAM" id="SSF47954">
    <property type="entry name" value="Cyclin-like"/>
    <property type="match status" value="2"/>
</dbReference>
<dbReference type="Gene3D" id="1.10.472.10">
    <property type="entry name" value="Cyclin-like"/>
    <property type="match status" value="1"/>
</dbReference>
<reference evidence="4" key="1">
    <citation type="submission" date="2018-05" db="EMBL/GenBank/DDBJ databases">
        <authorList>
            <person name="Lanie J.A."/>
            <person name="Ng W.-L."/>
            <person name="Kazmierczak K.M."/>
            <person name="Andrzejewski T.M."/>
            <person name="Davidsen T.M."/>
            <person name="Wayne K.J."/>
            <person name="Tettelin H."/>
            <person name="Glass J.I."/>
            <person name="Rusch D."/>
            <person name="Podicherti R."/>
            <person name="Tsui H.-C.T."/>
            <person name="Winkler M.E."/>
        </authorList>
    </citation>
    <scope>NUCLEOTIDE SEQUENCE</scope>
</reference>
<dbReference type="PANTHER" id="PTHR11618">
    <property type="entry name" value="TRANSCRIPTION INITIATION FACTOR IIB-RELATED"/>
    <property type="match status" value="1"/>
</dbReference>